<evidence type="ECO:0000256" key="1">
    <source>
        <dbReference type="SAM" id="MobiDB-lite"/>
    </source>
</evidence>
<feature type="signal peptide" evidence="2">
    <location>
        <begin position="1"/>
        <end position="22"/>
    </location>
</feature>
<name>A0A7X0RMJ4_9ACTN</name>
<feature type="region of interest" description="Disordered" evidence="1">
    <location>
        <begin position="27"/>
        <end position="61"/>
    </location>
</feature>
<reference evidence="3 4" key="1">
    <citation type="submission" date="2020-08" db="EMBL/GenBank/DDBJ databases">
        <authorList>
            <person name="Seo M.-J."/>
        </authorList>
    </citation>
    <scope>NUCLEOTIDE SEQUENCE [LARGE SCALE GENOMIC DNA]</scope>
    <source>
        <strain evidence="3 4">KIGAM211</strain>
    </source>
</reference>
<gene>
    <name evidence="3" type="ORF">H5V45_20410</name>
</gene>
<evidence type="ECO:0000313" key="3">
    <source>
        <dbReference type="EMBL" id="MBB6629693.1"/>
    </source>
</evidence>
<evidence type="ECO:0000313" key="4">
    <source>
        <dbReference type="Proteomes" id="UP000523955"/>
    </source>
</evidence>
<feature type="chain" id="PRO_5030745683" evidence="2">
    <location>
        <begin position="23"/>
        <end position="61"/>
    </location>
</feature>
<dbReference type="AlphaFoldDB" id="A0A7X0RMJ4"/>
<sequence length="61" mass="6296">MKALIGLAAAAILGLTAGGIKAALPEVQTGPEPAEGKTSQVRAGARPRGVVRRGHRRCPRR</sequence>
<dbReference type="RefSeq" id="WP_056680556.1">
    <property type="nucleotide sequence ID" value="NZ_JACKXE010000002.1"/>
</dbReference>
<keyword evidence="4" id="KW-1185">Reference proteome</keyword>
<protein>
    <submittedName>
        <fullName evidence="3">Uncharacterized protein</fullName>
    </submittedName>
</protein>
<keyword evidence="2" id="KW-0732">Signal</keyword>
<dbReference type="Proteomes" id="UP000523955">
    <property type="component" value="Unassembled WGS sequence"/>
</dbReference>
<evidence type="ECO:0000256" key="2">
    <source>
        <dbReference type="SAM" id="SignalP"/>
    </source>
</evidence>
<organism evidence="3 4">
    <name type="scientific">Nocardioides luti</name>
    <dbReference type="NCBI Taxonomy" id="2761101"/>
    <lineage>
        <taxon>Bacteria</taxon>
        <taxon>Bacillati</taxon>
        <taxon>Actinomycetota</taxon>
        <taxon>Actinomycetes</taxon>
        <taxon>Propionibacteriales</taxon>
        <taxon>Nocardioidaceae</taxon>
        <taxon>Nocardioides</taxon>
    </lineage>
</organism>
<proteinExistence type="predicted"/>
<dbReference type="EMBL" id="JACKXE010000002">
    <property type="protein sequence ID" value="MBB6629693.1"/>
    <property type="molecule type" value="Genomic_DNA"/>
</dbReference>
<comment type="caution">
    <text evidence="3">The sequence shown here is derived from an EMBL/GenBank/DDBJ whole genome shotgun (WGS) entry which is preliminary data.</text>
</comment>
<accession>A0A7X0RMJ4</accession>
<feature type="compositionally biased region" description="Basic residues" evidence="1">
    <location>
        <begin position="49"/>
        <end position="61"/>
    </location>
</feature>